<reference evidence="2 3" key="1">
    <citation type="submission" date="2012-08" db="EMBL/GenBank/DDBJ databases">
        <title>Oryza genome evolution.</title>
        <authorList>
            <person name="Wing R.A."/>
        </authorList>
    </citation>
    <scope>NUCLEOTIDE SEQUENCE</scope>
</reference>
<evidence type="ECO:0000313" key="2">
    <source>
        <dbReference type="EnsemblPlants" id="LPERR01G38730.7"/>
    </source>
</evidence>
<feature type="compositionally biased region" description="Gly residues" evidence="1">
    <location>
        <begin position="27"/>
        <end position="37"/>
    </location>
</feature>
<protein>
    <submittedName>
        <fullName evidence="2">Uncharacterized protein</fullName>
    </submittedName>
</protein>
<accession>A0A0D9VAF1</accession>
<reference evidence="3" key="2">
    <citation type="submission" date="2013-12" db="EMBL/GenBank/DDBJ databases">
        <authorList>
            <person name="Yu Y."/>
            <person name="Lee S."/>
            <person name="de Baynast K."/>
            <person name="Wissotski M."/>
            <person name="Liu L."/>
            <person name="Talag J."/>
            <person name="Goicoechea J."/>
            <person name="Angelova A."/>
            <person name="Jetty R."/>
            <person name="Kudrna D."/>
            <person name="Golser W."/>
            <person name="Rivera L."/>
            <person name="Zhang J."/>
            <person name="Wing R."/>
        </authorList>
    </citation>
    <scope>NUCLEOTIDE SEQUENCE</scope>
</reference>
<organism evidence="2 3">
    <name type="scientific">Leersia perrieri</name>
    <dbReference type="NCBI Taxonomy" id="77586"/>
    <lineage>
        <taxon>Eukaryota</taxon>
        <taxon>Viridiplantae</taxon>
        <taxon>Streptophyta</taxon>
        <taxon>Embryophyta</taxon>
        <taxon>Tracheophyta</taxon>
        <taxon>Spermatophyta</taxon>
        <taxon>Magnoliopsida</taxon>
        <taxon>Liliopsida</taxon>
        <taxon>Poales</taxon>
        <taxon>Poaceae</taxon>
        <taxon>BOP clade</taxon>
        <taxon>Oryzoideae</taxon>
        <taxon>Oryzeae</taxon>
        <taxon>Oryzinae</taxon>
        <taxon>Leersia</taxon>
    </lineage>
</organism>
<reference evidence="2" key="3">
    <citation type="submission" date="2015-04" db="UniProtKB">
        <authorList>
            <consortium name="EnsemblPlants"/>
        </authorList>
    </citation>
    <scope>IDENTIFICATION</scope>
</reference>
<proteinExistence type="predicted"/>
<dbReference type="AlphaFoldDB" id="A0A0D9VAF1"/>
<dbReference type="Gramene" id="LPERR01G38730.7">
    <property type="protein sequence ID" value="LPERR01G38730.7"/>
    <property type="gene ID" value="LPERR01G38730"/>
</dbReference>
<name>A0A0D9VAF1_9ORYZ</name>
<keyword evidence="3" id="KW-1185">Reference proteome</keyword>
<evidence type="ECO:0000313" key="3">
    <source>
        <dbReference type="Proteomes" id="UP000032180"/>
    </source>
</evidence>
<sequence>MSRQFVDGKRAREKSRSIITTGTKSKNGGGGGSGGNTNGSHRRITAAAAINIIMAPFSISAALRGVDWIASSGGRFTGRCSTLRWSTVPLPEDLLEGSSDDSLEG</sequence>
<dbReference type="Proteomes" id="UP000032180">
    <property type="component" value="Chromosome 1"/>
</dbReference>
<dbReference type="EnsemblPlants" id="LPERR01G38730.7">
    <property type="protein sequence ID" value="LPERR01G38730.7"/>
    <property type="gene ID" value="LPERR01G38730"/>
</dbReference>
<feature type="compositionally biased region" description="Basic and acidic residues" evidence="1">
    <location>
        <begin position="1"/>
        <end position="16"/>
    </location>
</feature>
<dbReference type="HOGENOM" id="CLU_2240450_0_0_1"/>
<feature type="region of interest" description="Disordered" evidence="1">
    <location>
        <begin position="1"/>
        <end position="40"/>
    </location>
</feature>
<evidence type="ECO:0000256" key="1">
    <source>
        <dbReference type="SAM" id="MobiDB-lite"/>
    </source>
</evidence>